<accession>A0AAV1SSQ1</accession>
<dbReference type="AlphaFoldDB" id="A0AAV1SSQ1"/>
<sequence length="66" mass="7334">MEGKTFLRWVGPHSNMGCSLYRVDPQLDGLGPISLSNAQTQPDIPNPETILIRLGTRKKNSSKQKI</sequence>
<evidence type="ECO:0000313" key="2">
    <source>
        <dbReference type="Proteomes" id="UP001314170"/>
    </source>
</evidence>
<reference evidence="1 2" key="1">
    <citation type="submission" date="2024-01" db="EMBL/GenBank/DDBJ databases">
        <authorList>
            <person name="Waweru B."/>
        </authorList>
    </citation>
    <scope>NUCLEOTIDE SEQUENCE [LARGE SCALE GENOMIC DNA]</scope>
</reference>
<keyword evidence="2" id="KW-1185">Reference proteome</keyword>
<name>A0AAV1SSQ1_9ROSI</name>
<dbReference type="EMBL" id="CAWUPB010001197">
    <property type="protein sequence ID" value="CAK7356556.1"/>
    <property type="molecule type" value="Genomic_DNA"/>
</dbReference>
<organism evidence="1 2">
    <name type="scientific">Dovyalis caffra</name>
    <dbReference type="NCBI Taxonomy" id="77055"/>
    <lineage>
        <taxon>Eukaryota</taxon>
        <taxon>Viridiplantae</taxon>
        <taxon>Streptophyta</taxon>
        <taxon>Embryophyta</taxon>
        <taxon>Tracheophyta</taxon>
        <taxon>Spermatophyta</taxon>
        <taxon>Magnoliopsida</taxon>
        <taxon>eudicotyledons</taxon>
        <taxon>Gunneridae</taxon>
        <taxon>Pentapetalae</taxon>
        <taxon>rosids</taxon>
        <taxon>fabids</taxon>
        <taxon>Malpighiales</taxon>
        <taxon>Salicaceae</taxon>
        <taxon>Flacourtieae</taxon>
        <taxon>Dovyalis</taxon>
    </lineage>
</organism>
<gene>
    <name evidence="1" type="ORF">DCAF_LOCUS26829</name>
</gene>
<proteinExistence type="predicted"/>
<dbReference type="Proteomes" id="UP001314170">
    <property type="component" value="Unassembled WGS sequence"/>
</dbReference>
<comment type="caution">
    <text evidence="1">The sequence shown here is derived from an EMBL/GenBank/DDBJ whole genome shotgun (WGS) entry which is preliminary data.</text>
</comment>
<protein>
    <submittedName>
        <fullName evidence="1">Uncharacterized protein</fullName>
    </submittedName>
</protein>
<evidence type="ECO:0000313" key="1">
    <source>
        <dbReference type="EMBL" id="CAK7356556.1"/>
    </source>
</evidence>